<keyword evidence="2" id="KW-1133">Transmembrane helix</keyword>
<organism evidence="3 4">
    <name type="scientific">Stigmatella erecta</name>
    <dbReference type="NCBI Taxonomy" id="83460"/>
    <lineage>
        <taxon>Bacteria</taxon>
        <taxon>Pseudomonadati</taxon>
        <taxon>Myxococcota</taxon>
        <taxon>Myxococcia</taxon>
        <taxon>Myxococcales</taxon>
        <taxon>Cystobacterineae</taxon>
        <taxon>Archangiaceae</taxon>
        <taxon>Stigmatella</taxon>
    </lineage>
</organism>
<evidence type="ECO:0008006" key="5">
    <source>
        <dbReference type="Google" id="ProtNLM"/>
    </source>
</evidence>
<dbReference type="InterPro" id="IPR008972">
    <property type="entry name" value="Cupredoxin"/>
</dbReference>
<dbReference type="SUPFAM" id="SSF49503">
    <property type="entry name" value="Cupredoxins"/>
    <property type="match status" value="2"/>
</dbReference>
<feature type="compositionally biased region" description="Basic and acidic residues" evidence="1">
    <location>
        <begin position="470"/>
        <end position="481"/>
    </location>
</feature>
<feature type="transmembrane region" description="Helical" evidence="2">
    <location>
        <begin position="9"/>
        <end position="29"/>
    </location>
</feature>
<gene>
    <name evidence="3" type="ORF">SAMN05443639_110264</name>
</gene>
<keyword evidence="2" id="KW-0812">Transmembrane</keyword>
<evidence type="ECO:0000313" key="4">
    <source>
        <dbReference type="Proteomes" id="UP000199181"/>
    </source>
</evidence>
<dbReference type="Gene3D" id="2.60.40.420">
    <property type="entry name" value="Cupredoxins - blue copper proteins"/>
    <property type="match status" value="1"/>
</dbReference>
<evidence type="ECO:0000256" key="1">
    <source>
        <dbReference type="SAM" id="MobiDB-lite"/>
    </source>
</evidence>
<feature type="region of interest" description="Disordered" evidence="1">
    <location>
        <begin position="470"/>
        <end position="497"/>
    </location>
</feature>
<feature type="transmembrane region" description="Helical" evidence="2">
    <location>
        <begin position="41"/>
        <end position="63"/>
    </location>
</feature>
<keyword evidence="4" id="KW-1185">Reference proteome</keyword>
<sequence length="595" mass="61754">MSPGGRTRWGFAAGLTLGLLAWELLWVRLLTGGAGPQVAELAAGLAWDATVFGVLGAVASGAVRPGPARAIPSQAARASLLFGLLLLPAAGARAVLQERWAADGKAKAAPGASLSALQVETSGDARFLCSIAAPGAGRPRASKGAGAVMWTGMRDALPLLAAVFPLALGVLGLQAWGRATGRLGRRSRWAAPGLLLVVLASGSGRLDGTKTVLGRPVSEEARLAAGCAPGAPVRTYALAAIAVDIPLNAHGDHVPKGRMYVLEQEIAAVRAQERRPVRERVSPGLGEDPIQPLVLRANLGECLVLSFTNRLAEEAAALQLDGLGVTVLEEAALEGFVPRMAIPAGQGLTYVVPLPGNAEAEGAYLLHDAEEARHEAYGLFGALVLEPAGSVFRDPGTGAPSSGAGWHALIDVPGGGQDFREAVLLSHAMGPPEEAEVRLEGGGLLPTVNEMAGAFRPGAFGFNYRSEPFFERERDPSKDPEAPGPRGSRGLATPMPRSYQGEAVKLRLLQAGSTEFHAYSLRGAGGRKGPADAAESVQLLRPGRGLTVSQGPEQAGDFIFHCRMPNHSIGGMQGIWRVLKGPEADLAPWAGRSGR</sequence>
<accession>A0A1I0KGL0</accession>
<dbReference type="RefSeq" id="WP_093523236.1">
    <property type="nucleotide sequence ID" value="NZ_FOIJ01000010.1"/>
</dbReference>
<reference evidence="4" key="1">
    <citation type="submission" date="2016-10" db="EMBL/GenBank/DDBJ databases">
        <authorList>
            <person name="Varghese N."/>
            <person name="Submissions S."/>
        </authorList>
    </citation>
    <scope>NUCLEOTIDE SEQUENCE [LARGE SCALE GENOMIC DNA]</scope>
    <source>
        <strain evidence="4">DSM 16858</strain>
    </source>
</reference>
<proteinExistence type="predicted"/>
<feature type="transmembrane region" description="Helical" evidence="2">
    <location>
        <begin position="156"/>
        <end position="177"/>
    </location>
</feature>
<keyword evidence="2" id="KW-0472">Membrane</keyword>
<dbReference type="AlphaFoldDB" id="A0A1I0KGL0"/>
<evidence type="ECO:0000256" key="2">
    <source>
        <dbReference type="SAM" id="Phobius"/>
    </source>
</evidence>
<evidence type="ECO:0000313" key="3">
    <source>
        <dbReference type="EMBL" id="SEU23524.1"/>
    </source>
</evidence>
<dbReference type="Proteomes" id="UP000199181">
    <property type="component" value="Unassembled WGS sequence"/>
</dbReference>
<protein>
    <recommendedName>
        <fullName evidence="5">Multicopper oxidase</fullName>
    </recommendedName>
</protein>
<name>A0A1I0KGL0_9BACT</name>
<dbReference type="EMBL" id="FOIJ01000010">
    <property type="protein sequence ID" value="SEU23524.1"/>
    <property type="molecule type" value="Genomic_DNA"/>
</dbReference>